<dbReference type="SUPFAM" id="SSF52540">
    <property type="entry name" value="P-loop containing nucleoside triphosphate hydrolases"/>
    <property type="match status" value="1"/>
</dbReference>
<name>A0A1Z5JMB5_FISSO</name>
<evidence type="ECO:0000313" key="3">
    <source>
        <dbReference type="EMBL" id="GAX15163.1"/>
    </source>
</evidence>
<evidence type="ECO:0000256" key="2">
    <source>
        <dbReference type="SAM" id="Phobius"/>
    </source>
</evidence>
<dbReference type="Proteomes" id="UP000198406">
    <property type="component" value="Unassembled WGS sequence"/>
</dbReference>
<feature type="region of interest" description="Disordered" evidence="1">
    <location>
        <begin position="1"/>
        <end position="21"/>
    </location>
</feature>
<keyword evidence="4" id="KW-1185">Reference proteome</keyword>
<accession>A0A1Z5JMB5</accession>
<keyword evidence="2" id="KW-1133">Transmembrane helix</keyword>
<dbReference type="InParanoid" id="A0A1Z5JMB5"/>
<feature type="transmembrane region" description="Helical" evidence="2">
    <location>
        <begin position="27"/>
        <end position="55"/>
    </location>
</feature>
<dbReference type="InterPro" id="IPR027417">
    <property type="entry name" value="P-loop_NTPase"/>
</dbReference>
<gene>
    <name evidence="3" type="ORF">FisN_12Lh136</name>
</gene>
<comment type="caution">
    <text evidence="3">The sequence shown here is derived from an EMBL/GenBank/DDBJ whole genome shotgun (WGS) entry which is preliminary data.</text>
</comment>
<evidence type="ECO:0000256" key="1">
    <source>
        <dbReference type="SAM" id="MobiDB-lite"/>
    </source>
</evidence>
<keyword evidence="2" id="KW-0472">Membrane</keyword>
<reference evidence="3 4" key="1">
    <citation type="journal article" date="2015" name="Plant Cell">
        <title>Oil accumulation by the oleaginous diatom Fistulifera solaris as revealed by the genome and transcriptome.</title>
        <authorList>
            <person name="Tanaka T."/>
            <person name="Maeda Y."/>
            <person name="Veluchamy A."/>
            <person name="Tanaka M."/>
            <person name="Abida H."/>
            <person name="Marechal E."/>
            <person name="Bowler C."/>
            <person name="Muto M."/>
            <person name="Sunaga Y."/>
            <person name="Tanaka M."/>
            <person name="Yoshino T."/>
            <person name="Taniguchi T."/>
            <person name="Fukuda Y."/>
            <person name="Nemoto M."/>
            <person name="Matsumoto M."/>
            <person name="Wong P.S."/>
            <person name="Aburatani S."/>
            <person name="Fujibuchi W."/>
        </authorList>
    </citation>
    <scope>NUCLEOTIDE SEQUENCE [LARGE SCALE GENOMIC DNA]</scope>
    <source>
        <strain evidence="3 4">JPCC DA0580</strain>
    </source>
</reference>
<dbReference type="EMBL" id="BDSP01000087">
    <property type="protein sequence ID" value="GAX15163.1"/>
    <property type="molecule type" value="Genomic_DNA"/>
</dbReference>
<evidence type="ECO:0000313" key="4">
    <source>
        <dbReference type="Proteomes" id="UP000198406"/>
    </source>
</evidence>
<dbReference type="Gene3D" id="3.40.50.300">
    <property type="entry name" value="P-loop containing nucleotide triphosphate hydrolases"/>
    <property type="match status" value="1"/>
</dbReference>
<dbReference type="AlphaFoldDB" id="A0A1Z5JMB5"/>
<proteinExistence type="predicted"/>
<dbReference type="OrthoDB" id="38641at2759"/>
<keyword evidence="2" id="KW-0812">Transmembrane</keyword>
<organism evidence="3 4">
    <name type="scientific">Fistulifera solaris</name>
    <name type="common">Oleaginous diatom</name>
    <dbReference type="NCBI Taxonomy" id="1519565"/>
    <lineage>
        <taxon>Eukaryota</taxon>
        <taxon>Sar</taxon>
        <taxon>Stramenopiles</taxon>
        <taxon>Ochrophyta</taxon>
        <taxon>Bacillariophyta</taxon>
        <taxon>Bacillariophyceae</taxon>
        <taxon>Bacillariophycidae</taxon>
        <taxon>Naviculales</taxon>
        <taxon>Naviculaceae</taxon>
        <taxon>Fistulifera</taxon>
    </lineage>
</organism>
<protein>
    <submittedName>
        <fullName evidence="3">Uncharacterized protein</fullName>
    </submittedName>
</protein>
<sequence>MASDAEINPLKPRSRRRRGKPLQDQRFSSYLTFGFQVTVCLGIFLAIYILVLISLSPLLSEETPNELKRGEALKPVVDPILNQLKRIPQEPMQGLAEGVAEVMKKQFAESRQKLGLSDSSLIEKASAEVNHLRKNRGVIGGDPASLKAKEELALHNVEPPAGVNGVIVLGMHRSGTSMLSGLMVTGSGYHTGGPLIGSAFDNEKGFFERLDVVLQNDEFMNSQKVWWSSNVLNYHDDVALAEKESGKITFKKGKTALAFLNDSNNAPWLQKDPRMCITLKTWLPLLNNVPAILFTYRNPLEVAMSLKKREKNFTLEHGLRLWIIYNMRAIQNSEGLCRVYSSNDAILNDTLEEVKNIVIELTNKCGVPAPPRQITQEDVNKFVDPSLQHNKGHQHEGEKVLADYDGCKVYDYVSDFPEGSANRLREKELYIKAMKIHCDFKSGAAYEDDYEWPSV</sequence>